<accession>A0A8T6R407</accession>
<comment type="caution">
    <text evidence="1">The sequence shown here is derived from an EMBL/GenBank/DDBJ whole genome shotgun (WGS) entry which is preliminary data.</text>
</comment>
<dbReference type="EMBL" id="SAYU02000025">
    <property type="protein sequence ID" value="NHA68220.1"/>
    <property type="molecule type" value="Genomic_DNA"/>
</dbReference>
<sequence>MATAAGTGTVLECAGPATSGLAAAATAELGPDAAGWARGTRGPVALVRPAGPVRVPGEVPVPAQGQAPVIVDVAWDPGTVLAGTGWLAELLRRPGPLVVVVPATVPGLRRLELSLHQLRHALPTVALVGARHRDRAVNAALDAVTTGLHLTADRVVPVLWDARLATRGLDSTPIPPRLLHAADRLLQAALPGRTTP</sequence>
<reference evidence="1" key="1">
    <citation type="submission" date="2020-03" db="EMBL/GenBank/DDBJ databases">
        <title>Phycicoccus flavus sp. nov., a novel endophytic actinobacterium isolated from branch of Kandelia candel.</title>
        <authorList>
            <person name="Tuo L."/>
        </authorList>
    </citation>
    <scope>NUCLEOTIDE SEQUENCE</scope>
    <source>
        <strain evidence="1">CMS6Z-2</strain>
    </source>
</reference>
<dbReference type="AlphaFoldDB" id="A0A8T6R407"/>
<name>A0A8T6R407_9MICO</name>
<gene>
    <name evidence="1" type="ORF">EPD83_009165</name>
</gene>
<proteinExistence type="predicted"/>
<protein>
    <submittedName>
        <fullName evidence="1">Uncharacterized protein</fullName>
    </submittedName>
</protein>
<dbReference type="Proteomes" id="UP000287866">
    <property type="component" value="Unassembled WGS sequence"/>
</dbReference>
<keyword evidence="2" id="KW-1185">Reference proteome</keyword>
<evidence type="ECO:0000313" key="1">
    <source>
        <dbReference type="EMBL" id="NHA68220.1"/>
    </source>
</evidence>
<dbReference type="OrthoDB" id="3766363at2"/>
<organism evidence="1 2">
    <name type="scientific">Phycicoccus flavus</name>
    <dbReference type="NCBI Taxonomy" id="2502783"/>
    <lineage>
        <taxon>Bacteria</taxon>
        <taxon>Bacillati</taxon>
        <taxon>Actinomycetota</taxon>
        <taxon>Actinomycetes</taxon>
        <taxon>Micrococcales</taxon>
        <taxon>Intrasporangiaceae</taxon>
        <taxon>Phycicoccus</taxon>
    </lineage>
</organism>
<evidence type="ECO:0000313" key="2">
    <source>
        <dbReference type="Proteomes" id="UP000287866"/>
    </source>
</evidence>